<feature type="transmembrane region" description="Helical" evidence="2">
    <location>
        <begin position="188"/>
        <end position="209"/>
    </location>
</feature>
<evidence type="ECO:0000313" key="3">
    <source>
        <dbReference type="EnsemblProtists" id="EOD13810"/>
    </source>
</evidence>
<dbReference type="Proteomes" id="UP000013827">
    <property type="component" value="Unassembled WGS sequence"/>
</dbReference>
<dbReference type="InterPro" id="IPR011701">
    <property type="entry name" value="MFS"/>
</dbReference>
<reference evidence="3" key="2">
    <citation type="submission" date="2024-10" db="UniProtKB">
        <authorList>
            <consortium name="EnsemblProtists"/>
        </authorList>
    </citation>
    <scope>IDENTIFICATION</scope>
</reference>
<dbReference type="PaxDb" id="2903-EOD13810"/>
<proteinExistence type="predicted"/>
<dbReference type="AlphaFoldDB" id="A0A0D3IRC5"/>
<feature type="transmembrane region" description="Helical" evidence="2">
    <location>
        <begin position="83"/>
        <end position="105"/>
    </location>
</feature>
<name>A0A0D3IRC5_EMIH1</name>
<dbReference type="OMA" id="QALWGLY"/>
<dbReference type="Pfam" id="PF07690">
    <property type="entry name" value="MFS_1"/>
    <property type="match status" value="1"/>
</dbReference>
<feature type="transmembrane region" description="Helical" evidence="2">
    <location>
        <begin position="221"/>
        <end position="244"/>
    </location>
</feature>
<dbReference type="RefSeq" id="XP_005766239.1">
    <property type="nucleotide sequence ID" value="XM_005766182.1"/>
</dbReference>
<feature type="transmembrane region" description="Helical" evidence="2">
    <location>
        <begin position="52"/>
        <end position="76"/>
    </location>
</feature>
<evidence type="ECO:0000313" key="4">
    <source>
        <dbReference type="Proteomes" id="UP000013827"/>
    </source>
</evidence>
<protein>
    <recommendedName>
        <fullName evidence="5">Major facilitator superfamily (MFS) profile domain-containing protein</fullName>
    </recommendedName>
</protein>
<feature type="transmembrane region" description="Helical" evidence="2">
    <location>
        <begin position="361"/>
        <end position="384"/>
    </location>
</feature>
<evidence type="ECO:0000256" key="1">
    <source>
        <dbReference type="SAM" id="MobiDB-lite"/>
    </source>
</evidence>
<dbReference type="EnsemblProtists" id="EOD13810">
    <property type="protein sequence ID" value="EOD13810"/>
    <property type="gene ID" value="EMIHUDRAFT_212319"/>
</dbReference>
<dbReference type="KEGG" id="ehx:EMIHUDRAFT_212319"/>
<keyword evidence="2" id="KW-1133">Transmembrane helix</keyword>
<reference evidence="4" key="1">
    <citation type="journal article" date="2013" name="Nature">
        <title>Pan genome of the phytoplankton Emiliania underpins its global distribution.</title>
        <authorList>
            <person name="Read B.A."/>
            <person name="Kegel J."/>
            <person name="Klute M.J."/>
            <person name="Kuo A."/>
            <person name="Lefebvre S.C."/>
            <person name="Maumus F."/>
            <person name="Mayer C."/>
            <person name="Miller J."/>
            <person name="Monier A."/>
            <person name="Salamov A."/>
            <person name="Young J."/>
            <person name="Aguilar M."/>
            <person name="Claverie J.M."/>
            <person name="Frickenhaus S."/>
            <person name="Gonzalez K."/>
            <person name="Herman E.K."/>
            <person name="Lin Y.C."/>
            <person name="Napier J."/>
            <person name="Ogata H."/>
            <person name="Sarno A.F."/>
            <person name="Shmutz J."/>
            <person name="Schroeder D."/>
            <person name="de Vargas C."/>
            <person name="Verret F."/>
            <person name="von Dassow P."/>
            <person name="Valentin K."/>
            <person name="Van de Peer Y."/>
            <person name="Wheeler G."/>
            <person name="Dacks J.B."/>
            <person name="Delwiche C.F."/>
            <person name="Dyhrman S.T."/>
            <person name="Glockner G."/>
            <person name="John U."/>
            <person name="Richards T."/>
            <person name="Worden A.Z."/>
            <person name="Zhang X."/>
            <person name="Grigoriev I.V."/>
            <person name="Allen A.E."/>
            <person name="Bidle K."/>
            <person name="Borodovsky M."/>
            <person name="Bowler C."/>
            <person name="Brownlee C."/>
            <person name="Cock J.M."/>
            <person name="Elias M."/>
            <person name="Gladyshev V.N."/>
            <person name="Groth M."/>
            <person name="Guda C."/>
            <person name="Hadaegh A."/>
            <person name="Iglesias-Rodriguez M.D."/>
            <person name="Jenkins J."/>
            <person name="Jones B.M."/>
            <person name="Lawson T."/>
            <person name="Leese F."/>
            <person name="Lindquist E."/>
            <person name="Lobanov A."/>
            <person name="Lomsadze A."/>
            <person name="Malik S.B."/>
            <person name="Marsh M.E."/>
            <person name="Mackinder L."/>
            <person name="Mock T."/>
            <person name="Mueller-Roeber B."/>
            <person name="Pagarete A."/>
            <person name="Parker M."/>
            <person name="Probert I."/>
            <person name="Quesneville H."/>
            <person name="Raines C."/>
            <person name="Rensing S.A."/>
            <person name="Riano-Pachon D.M."/>
            <person name="Richier S."/>
            <person name="Rokitta S."/>
            <person name="Shiraiwa Y."/>
            <person name="Soanes D.M."/>
            <person name="van der Giezen M."/>
            <person name="Wahlund T.M."/>
            <person name="Williams B."/>
            <person name="Wilson W."/>
            <person name="Wolfe G."/>
            <person name="Wurch L.L."/>
        </authorList>
    </citation>
    <scope>NUCLEOTIDE SEQUENCE</scope>
</reference>
<dbReference type="GO" id="GO:0022857">
    <property type="term" value="F:transmembrane transporter activity"/>
    <property type="evidence" value="ECO:0007669"/>
    <property type="project" value="InterPro"/>
</dbReference>
<dbReference type="PANTHER" id="PTHR23525">
    <property type="entry name" value="TRANSPORTER, PUTATIVE-RELATED"/>
    <property type="match status" value="1"/>
</dbReference>
<sequence>MMPTPRACCSSCASLNWNARLALIVSPINMVGVGLTESTMTAFAFLITRSNFLVGLSSTVSGLALLLVAPCAGCLADRVGRQAVLRLASVLAVLSAAWVFVWLLYFQPHTSDRTCYALLLGSQFLGGLRRGIQQPAFDAIFGDSVASGRRSQIYSWLSSLRKLGLACGPATAAAIFFARGDSWTEPELVAVLLAGAAVRLVPAALLWLFRDERSLGQERGHVAPLIAVADLTGKLASGLSMRFFSLYFWRELGLPPTVAMLMLVGNNLGSAAWTIALQRLSLRIGRRLEPAEPRLILPICLLRSWLMNSTLALSKSVLNDYVPKRHRAKWASLESARTLTPAGSAALGGLLSDRIGYRHTFLVTAALQAVGVLLYTPLASLVAAEAAPPKRARASTAAEPRACGAGSSFSAPPRQPARAAPLAAPLLRADGTTRSVGDHAPE</sequence>
<organism evidence="3 4">
    <name type="scientific">Emiliania huxleyi (strain CCMP1516)</name>
    <dbReference type="NCBI Taxonomy" id="280463"/>
    <lineage>
        <taxon>Eukaryota</taxon>
        <taxon>Haptista</taxon>
        <taxon>Haptophyta</taxon>
        <taxon>Prymnesiophyceae</taxon>
        <taxon>Isochrysidales</taxon>
        <taxon>Noelaerhabdaceae</taxon>
        <taxon>Emiliania</taxon>
    </lineage>
</organism>
<feature type="region of interest" description="Disordered" evidence="1">
    <location>
        <begin position="393"/>
        <end position="442"/>
    </location>
</feature>
<feature type="transmembrane region" description="Helical" evidence="2">
    <location>
        <begin position="256"/>
        <end position="275"/>
    </location>
</feature>
<feature type="transmembrane region" description="Helical" evidence="2">
    <location>
        <begin position="21"/>
        <end position="46"/>
    </location>
</feature>
<accession>A0A0D3IRC5</accession>
<dbReference type="eggNOG" id="ENOG502QPTK">
    <property type="taxonomic scope" value="Eukaryota"/>
</dbReference>
<feature type="compositionally biased region" description="Low complexity" evidence="1">
    <location>
        <begin position="416"/>
        <end position="429"/>
    </location>
</feature>
<keyword evidence="2" id="KW-0812">Transmembrane</keyword>
<evidence type="ECO:0000256" key="2">
    <source>
        <dbReference type="SAM" id="Phobius"/>
    </source>
</evidence>
<dbReference type="InterPro" id="IPR036259">
    <property type="entry name" value="MFS_trans_sf"/>
</dbReference>
<dbReference type="GeneID" id="17259957"/>
<dbReference type="HOGENOM" id="CLU_592430_0_0_1"/>
<dbReference type="SUPFAM" id="SSF103473">
    <property type="entry name" value="MFS general substrate transporter"/>
    <property type="match status" value="1"/>
</dbReference>
<keyword evidence="2" id="KW-0472">Membrane</keyword>
<keyword evidence="4" id="KW-1185">Reference proteome</keyword>
<evidence type="ECO:0008006" key="5">
    <source>
        <dbReference type="Google" id="ProtNLM"/>
    </source>
</evidence>
<dbReference type="PANTHER" id="PTHR23525:SF1">
    <property type="entry name" value="NODULIN-LIKE DOMAIN-CONTAINING PROTEIN"/>
    <property type="match status" value="1"/>
</dbReference>
<dbReference type="Gene3D" id="1.20.1250.20">
    <property type="entry name" value="MFS general substrate transporter like domains"/>
    <property type="match status" value="2"/>
</dbReference>